<sequence length="193" mass="19630">MLIIETTDIAETMVTTAETNPTLRIHSADATNDAEHIKFNHDQTDGVISIGQGNLKLFSAGGGYPPKGAYTSYIHKAEDLTCAGGGSATLTTSGLVPAGAVLKGVTTRITTALTGSTGFDIGISAGDLDAFGVQTAATQGALTNGTTIPYTAVWDPIRIAATEVIVTFNGGNCTAGVVLVVGHYETVTAPTAN</sequence>
<accession>X1THU1</accession>
<name>X1THU1_9ZZZZ</name>
<reference evidence="1" key="1">
    <citation type="journal article" date="2014" name="Front. Microbiol.">
        <title>High frequency of phylogenetically diverse reductive dehalogenase-homologous genes in deep subseafloor sedimentary metagenomes.</title>
        <authorList>
            <person name="Kawai M."/>
            <person name="Futagami T."/>
            <person name="Toyoda A."/>
            <person name="Takaki Y."/>
            <person name="Nishi S."/>
            <person name="Hori S."/>
            <person name="Arai W."/>
            <person name="Tsubouchi T."/>
            <person name="Morono Y."/>
            <person name="Uchiyama I."/>
            <person name="Ito T."/>
            <person name="Fujiyama A."/>
            <person name="Inagaki F."/>
            <person name="Takami H."/>
        </authorList>
    </citation>
    <scope>NUCLEOTIDE SEQUENCE</scope>
    <source>
        <strain evidence="1">Expedition CK06-06</strain>
    </source>
</reference>
<comment type="caution">
    <text evidence="1">The sequence shown here is derived from an EMBL/GenBank/DDBJ whole genome shotgun (WGS) entry which is preliminary data.</text>
</comment>
<organism evidence="1">
    <name type="scientific">marine sediment metagenome</name>
    <dbReference type="NCBI Taxonomy" id="412755"/>
    <lineage>
        <taxon>unclassified sequences</taxon>
        <taxon>metagenomes</taxon>
        <taxon>ecological metagenomes</taxon>
    </lineage>
</organism>
<evidence type="ECO:0000313" key="1">
    <source>
        <dbReference type="EMBL" id="GAI90926.1"/>
    </source>
</evidence>
<proteinExistence type="predicted"/>
<protein>
    <submittedName>
        <fullName evidence="1">Uncharacterized protein</fullName>
    </submittedName>
</protein>
<dbReference type="EMBL" id="BARW01020380">
    <property type="protein sequence ID" value="GAI90926.1"/>
    <property type="molecule type" value="Genomic_DNA"/>
</dbReference>
<dbReference type="AlphaFoldDB" id="X1THU1"/>
<gene>
    <name evidence="1" type="ORF">S12H4_34450</name>
</gene>